<evidence type="ECO:0000313" key="1">
    <source>
        <dbReference type="EMBL" id="SCC53693.1"/>
    </source>
</evidence>
<dbReference type="RefSeq" id="WP_088123125.1">
    <property type="nucleotide sequence ID" value="NZ_FMBE01000014.1"/>
</dbReference>
<name>A0A1C4FDI0_9BACI</name>
<gene>
    <name evidence="1" type="ORF">BC05F1_04274</name>
</gene>
<evidence type="ECO:0000313" key="2">
    <source>
        <dbReference type="Proteomes" id="UP000196052"/>
    </source>
</evidence>
<accession>A0A1C4FDI0</accession>
<sequence>MRYKSAMERYAEEWDEMSVEEKEVFIDIAKGDLTSNLIIEEELYYQSLSSEFEFAVFESRINSLMLYWKKNKEFIDNYIKVNEEKLITSLLKSRSAEMNHSQEEAYYNIKENFKEYLYIPINGILYTLLETTLKNIVNLIAQKEEKKVKLCSNNKPYVDKCIAFLQVECSLGIYLNRQFYKELTLMRKVRNKFTHSLEDEMLQHMRSDCYNTSNRTENSYTSYMNFDHTQKCFSIVCEIIMEIENAVCLKYPESHL</sequence>
<reference evidence="2" key="1">
    <citation type="submission" date="2016-08" db="EMBL/GenBank/DDBJ databases">
        <authorList>
            <person name="Loux V."/>
            <person name="Rue O."/>
        </authorList>
    </citation>
    <scope>NUCLEOTIDE SEQUENCE [LARGE SCALE GENOMIC DNA]</scope>
    <source>
        <strain evidence="2">INRA Bc05-F1</strain>
    </source>
</reference>
<dbReference type="Proteomes" id="UP000196052">
    <property type="component" value="Unassembled WGS sequence"/>
</dbReference>
<evidence type="ECO:0008006" key="3">
    <source>
        <dbReference type="Google" id="ProtNLM"/>
    </source>
</evidence>
<organism evidence="1 2">
    <name type="scientific">Bacillus wiedmannii</name>
    <dbReference type="NCBI Taxonomy" id="1890302"/>
    <lineage>
        <taxon>Bacteria</taxon>
        <taxon>Bacillati</taxon>
        <taxon>Bacillota</taxon>
        <taxon>Bacilli</taxon>
        <taxon>Bacillales</taxon>
        <taxon>Bacillaceae</taxon>
        <taxon>Bacillus</taxon>
        <taxon>Bacillus cereus group</taxon>
    </lineage>
</organism>
<protein>
    <recommendedName>
        <fullName evidence="3">Cthe-2314-like HEPN domain-containing protein</fullName>
    </recommendedName>
</protein>
<proteinExistence type="predicted"/>
<dbReference type="AlphaFoldDB" id="A0A1C4FDI0"/>
<dbReference type="EMBL" id="FMBE01000014">
    <property type="protein sequence ID" value="SCC53693.1"/>
    <property type="molecule type" value="Genomic_DNA"/>
</dbReference>